<accession>A0A1V4JU30</accession>
<keyword evidence="2" id="KW-1185">Reference proteome</keyword>
<protein>
    <submittedName>
        <fullName evidence="1">Uncharacterized protein</fullName>
    </submittedName>
</protein>
<gene>
    <name evidence="1" type="ORF">AV530_011873</name>
</gene>
<proteinExistence type="predicted"/>
<sequence>MDIRSSRTEEDAKVAEVVAVGLCKDGQVAQILLNIPQLLILSQKASVELDHFSQDSSGGMRTPVPSAEAFRWFF</sequence>
<evidence type="ECO:0000313" key="2">
    <source>
        <dbReference type="Proteomes" id="UP000190648"/>
    </source>
</evidence>
<reference evidence="1 2" key="1">
    <citation type="submission" date="2016-02" db="EMBL/GenBank/DDBJ databases">
        <title>Band-tailed pigeon sequencing and assembly.</title>
        <authorList>
            <person name="Soares A.E."/>
            <person name="Novak B.J."/>
            <person name="Rice E.S."/>
            <person name="O'Connell B."/>
            <person name="Chang D."/>
            <person name="Weber S."/>
            <person name="Shapiro B."/>
        </authorList>
    </citation>
    <scope>NUCLEOTIDE SEQUENCE [LARGE SCALE GENOMIC DNA]</scope>
    <source>
        <strain evidence="1">BTP2013</strain>
        <tissue evidence="1">Blood</tissue>
    </source>
</reference>
<comment type="caution">
    <text evidence="1">The sequence shown here is derived from an EMBL/GenBank/DDBJ whole genome shotgun (WGS) entry which is preliminary data.</text>
</comment>
<dbReference type="Proteomes" id="UP000190648">
    <property type="component" value="Unassembled WGS sequence"/>
</dbReference>
<name>A0A1V4JU30_PATFA</name>
<dbReference type="EMBL" id="LSYS01006159">
    <property type="protein sequence ID" value="OPJ75681.1"/>
    <property type="molecule type" value="Genomic_DNA"/>
</dbReference>
<organism evidence="1 2">
    <name type="scientific">Patagioenas fasciata monilis</name>
    <dbReference type="NCBI Taxonomy" id="372326"/>
    <lineage>
        <taxon>Eukaryota</taxon>
        <taxon>Metazoa</taxon>
        <taxon>Chordata</taxon>
        <taxon>Craniata</taxon>
        <taxon>Vertebrata</taxon>
        <taxon>Euteleostomi</taxon>
        <taxon>Archelosauria</taxon>
        <taxon>Archosauria</taxon>
        <taxon>Dinosauria</taxon>
        <taxon>Saurischia</taxon>
        <taxon>Theropoda</taxon>
        <taxon>Coelurosauria</taxon>
        <taxon>Aves</taxon>
        <taxon>Neognathae</taxon>
        <taxon>Neoaves</taxon>
        <taxon>Columbimorphae</taxon>
        <taxon>Columbiformes</taxon>
        <taxon>Columbidae</taxon>
        <taxon>Patagioenas</taxon>
    </lineage>
</organism>
<evidence type="ECO:0000313" key="1">
    <source>
        <dbReference type="EMBL" id="OPJ75681.1"/>
    </source>
</evidence>
<dbReference type="AlphaFoldDB" id="A0A1V4JU30"/>